<evidence type="ECO:0000313" key="4">
    <source>
        <dbReference type="Proteomes" id="UP000190135"/>
    </source>
</evidence>
<dbReference type="STRING" id="1365950.SAMN05428963_102122"/>
<reference evidence="3 4" key="1">
    <citation type="submission" date="2017-02" db="EMBL/GenBank/DDBJ databases">
        <authorList>
            <person name="Peterson S.W."/>
        </authorList>
    </citation>
    <scope>NUCLEOTIDE SEQUENCE [LARGE SCALE GENOMIC DNA]</scope>
    <source>
        <strain evidence="3 4">USBA 369</strain>
    </source>
</reference>
<gene>
    <name evidence="3" type="ORF">SAMN05428963_102122</name>
</gene>
<accession>A0A1T4MGX2</accession>
<keyword evidence="4" id="KW-1185">Reference proteome</keyword>
<dbReference type="AlphaFoldDB" id="A0A1T4MGX2"/>
<dbReference type="EMBL" id="FUXL01000002">
    <property type="protein sequence ID" value="SJZ66340.1"/>
    <property type="molecule type" value="Genomic_DNA"/>
</dbReference>
<name>A0A1T4MGX2_9HYPH</name>
<evidence type="ECO:0000259" key="2">
    <source>
        <dbReference type="Pfam" id="PF00329"/>
    </source>
</evidence>
<proteinExistence type="predicted"/>
<dbReference type="Proteomes" id="UP000190135">
    <property type="component" value="Unassembled WGS sequence"/>
</dbReference>
<dbReference type="RefSeq" id="WP_165690769.1">
    <property type="nucleotide sequence ID" value="NZ_FUXL01000002.1"/>
</dbReference>
<organism evidence="3 4">
    <name type="scientific">Consotaella salsifontis</name>
    <dbReference type="NCBI Taxonomy" id="1365950"/>
    <lineage>
        <taxon>Bacteria</taxon>
        <taxon>Pseudomonadati</taxon>
        <taxon>Pseudomonadota</taxon>
        <taxon>Alphaproteobacteria</taxon>
        <taxon>Hyphomicrobiales</taxon>
        <taxon>Aurantimonadaceae</taxon>
        <taxon>Consotaella</taxon>
    </lineage>
</organism>
<dbReference type="InterPro" id="IPR037232">
    <property type="entry name" value="NADH_quin_OxRdtase_su_C/D-like"/>
</dbReference>
<feature type="domain" description="NADH:ubiquinone oxidoreductase 30kDa subunit" evidence="2">
    <location>
        <begin position="105"/>
        <end position="173"/>
    </location>
</feature>
<dbReference type="GO" id="GO:0008137">
    <property type="term" value="F:NADH dehydrogenase (ubiquinone) activity"/>
    <property type="evidence" value="ECO:0007669"/>
    <property type="project" value="InterPro"/>
</dbReference>
<sequence length="208" mass="22292">MSRIPDDIETRLRAAAPSGISYEQKTDPLGVTVAWCELANKDELLAIAECLARCGARLSMITGSQPPAPPEVEAEESETDAGDGVAEAASPEPTLSFGGTPLDGTAYELDYHFDLAGDALTVVALVAQGSSIASLTPVYRTADWPEREIMELYGLRIVGHPDPRRLFLDKSIEPAVLERLIPFSTLTNATSTSDLWSKVMEAGKEASQ</sequence>
<feature type="compositionally biased region" description="Acidic residues" evidence="1">
    <location>
        <begin position="72"/>
        <end position="81"/>
    </location>
</feature>
<dbReference type="Gene3D" id="3.30.460.80">
    <property type="entry name" value="NADH:ubiquinone oxidoreductase, 30kDa subunit"/>
    <property type="match status" value="1"/>
</dbReference>
<evidence type="ECO:0000313" key="3">
    <source>
        <dbReference type="EMBL" id="SJZ66340.1"/>
    </source>
</evidence>
<dbReference type="InterPro" id="IPR001268">
    <property type="entry name" value="NADH_UbQ_OxRdtase_30kDa_su"/>
</dbReference>
<dbReference type="SUPFAM" id="SSF143243">
    <property type="entry name" value="Nqo5-like"/>
    <property type="match status" value="1"/>
</dbReference>
<protein>
    <submittedName>
        <fullName evidence="3">Respiratory-chain NADH dehydrogenase, subunit</fullName>
    </submittedName>
</protein>
<feature type="region of interest" description="Disordered" evidence="1">
    <location>
        <begin position="63"/>
        <end position="96"/>
    </location>
</feature>
<evidence type="ECO:0000256" key="1">
    <source>
        <dbReference type="SAM" id="MobiDB-lite"/>
    </source>
</evidence>
<dbReference type="Pfam" id="PF00329">
    <property type="entry name" value="Complex1_30kDa"/>
    <property type="match status" value="1"/>
</dbReference>